<dbReference type="GO" id="GO:0030288">
    <property type="term" value="C:outer membrane-bounded periplasmic space"/>
    <property type="evidence" value="ECO:0007669"/>
    <property type="project" value="TreeGrafter"/>
</dbReference>
<proteinExistence type="predicted"/>
<dbReference type="PANTHER" id="PTHR30032">
    <property type="entry name" value="N-ACETYLMURAMOYL-L-ALANINE AMIDASE-RELATED"/>
    <property type="match status" value="1"/>
</dbReference>
<organism evidence="3 4">
    <name type="scientific">Clostridium disporicum</name>
    <dbReference type="NCBI Taxonomy" id="84024"/>
    <lineage>
        <taxon>Bacteria</taxon>
        <taxon>Bacillati</taxon>
        <taxon>Bacillota</taxon>
        <taxon>Clostridia</taxon>
        <taxon>Eubacteriales</taxon>
        <taxon>Clostridiaceae</taxon>
        <taxon>Clostridium</taxon>
    </lineage>
</organism>
<feature type="transmembrane region" description="Helical" evidence="1">
    <location>
        <begin position="12"/>
        <end position="32"/>
    </location>
</feature>
<dbReference type="InterPro" id="IPR051922">
    <property type="entry name" value="Bact_Sporulation_Assoc"/>
</dbReference>
<sequence>MSKNFLKGFTTIKLVIVTAICIILFMIIIPVITMKADVKIDFNKYATNKEKINVNESDKSEDNKVEKEIDNTEIKDKVDEVDNVDNVDKIEDINNEININTNSTVSVYITLENRIEEIELEDYVYGVLANTMPISFETEALKAQAIVARTYVVSKKINPCTEANGGDICDSAHCQVYSSKDDILKKWGEENGERYWEKIKNAVDDTKGMVLTYDSELVMYPLYFAVSAGKTESAEELGMGKIPYLKSVDSPGDEESSKFESSKEITLSDLAYIISNKYPKSGITSSNIRDSISILSRSESGGVIELKVGDSVIKGADFKVLLGLNSTNFDYSIGDNTIIFNCKGYGEGVGMSQWGANVMAKDGKSYDEILKHYYTGINIGNLKFNL</sequence>
<gene>
    <name evidence="3" type="ORF">ERS852470_03175</name>
</gene>
<dbReference type="PANTHER" id="PTHR30032:SF4">
    <property type="entry name" value="AMIDASE ENHANCER"/>
    <property type="match status" value="1"/>
</dbReference>
<evidence type="ECO:0000313" key="4">
    <source>
        <dbReference type="Proteomes" id="UP000095558"/>
    </source>
</evidence>
<evidence type="ECO:0000259" key="2">
    <source>
        <dbReference type="Pfam" id="PF08486"/>
    </source>
</evidence>
<protein>
    <submittedName>
        <fullName evidence="3">Sporulation stage II protein D</fullName>
    </submittedName>
</protein>
<dbReference type="AlphaFoldDB" id="A0A174HH18"/>
<keyword evidence="1" id="KW-0472">Membrane</keyword>
<dbReference type="NCBIfam" id="TIGR02870">
    <property type="entry name" value="spore_II_D"/>
    <property type="match status" value="1"/>
</dbReference>
<accession>A0A174HH18</accession>
<dbReference type="Pfam" id="PF08486">
    <property type="entry name" value="SpoIID"/>
    <property type="match status" value="1"/>
</dbReference>
<evidence type="ECO:0000256" key="1">
    <source>
        <dbReference type="SAM" id="Phobius"/>
    </source>
</evidence>
<dbReference type="Proteomes" id="UP000095558">
    <property type="component" value="Unassembled WGS sequence"/>
</dbReference>
<dbReference type="InterPro" id="IPR013693">
    <property type="entry name" value="SpoIID/LytB_N"/>
</dbReference>
<keyword evidence="1" id="KW-0812">Transmembrane</keyword>
<feature type="domain" description="Sporulation stage II protein D amidase enhancer LytB N-terminal" evidence="2">
    <location>
        <begin position="113"/>
        <end position="213"/>
    </location>
</feature>
<dbReference type="NCBIfam" id="TIGR02669">
    <property type="entry name" value="SpoIID_LytB"/>
    <property type="match status" value="1"/>
</dbReference>
<reference evidence="3 4" key="1">
    <citation type="submission" date="2015-09" db="EMBL/GenBank/DDBJ databases">
        <authorList>
            <consortium name="Pathogen Informatics"/>
        </authorList>
    </citation>
    <scope>NUCLEOTIDE SEQUENCE [LARGE SCALE GENOMIC DNA]</scope>
    <source>
        <strain evidence="3 4">2789STDY5834855</strain>
    </source>
</reference>
<dbReference type="RefSeq" id="WP_055277771.1">
    <property type="nucleotide sequence ID" value="NZ_CYZV01000044.1"/>
</dbReference>
<name>A0A174HH18_9CLOT</name>
<dbReference type="GO" id="GO:0030435">
    <property type="term" value="P:sporulation resulting in formation of a cellular spore"/>
    <property type="evidence" value="ECO:0007669"/>
    <property type="project" value="InterPro"/>
</dbReference>
<keyword evidence="1" id="KW-1133">Transmembrane helix</keyword>
<evidence type="ECO:0000313" key="3">
    <source>
        <dbReference type="EMBL" id="CUO72438.1"/>
    </source>
</evidence>
<dbReference type="InterPro" id="IPR013486">
    <property type="entry name" value="SpoIID/LytB"/>
</dbReference>
<dbReference type="EMBL" id="CYZV01000044">
    <property type="protein sequence ID" value="CUO72438.1"/>
    <property type="molecule type" value="Genomic_DNA"/>
</dbReference>
<dbReference type="InterPro" id="IPR014225">
    <property type="entry name" value="Spore_II_D_firmicutes"/>
</dbReference>